<keyword evidence="2" id="KW-0378">Hydrolase</keyword>
<evidence type="ECO:0000313" key="3">
    <source>
        <dbReference type="Proteomes" id="UP000494203"/>
    </source>
</evidence>
<dbReference type="EC" id="3.5.1.4" evidence="2"/>
<dbReference type="InterPro" id="IPR020556">
    <property type="entry name" value="Amidase_CS"/>
</dbReference>
<feature type="domain" description="Amidase" evidence="1">
    <location>
        <begin position="33"/>
        <end position="454"/>
    </location>
</feature>
<accession>A0A6S7DDP6</accession>
<dbReference type="Gene3D" id="3.90.1300.10">
    <property type="entry name" value="Amidase signature (AS) domain"/>
    <property type="match status" value="1"/>
</dbReference>
<name>A0A6S7DDP6_9BURK</name>
<dbReference type="GO" id="GO:0004040">
    <property type="term" value="F:amidase activity"/>
    <property type="evidence" value="ECO:0007669"/>
    <property type="project" value="UniProtKB-EC"/>
</dbReference>
<keyword evidence="3" id="KW-1185">Reference proteome</keyword>
<dbReference type="SUPFAM" id="SSF75304">
    <property type="entry name" value="Amidase signature (AS) enzymes"/>
    <property type="match status" value="1"/>
</dbReference>
<protein>
    <submittedName>
        <fullName evidence="2">Amidase AmiD</fullName>
        <ecNumber evidence="2">3.5.1.4</ecNumber>
    </submittedName>
</protein>
<dbReference type="Pfam" id="PF01425">
    <property type="entry name" value="Amidase"/>
    <property type="match status" value="1"/>
</dbReference>
<organism evidence="2 3">
    <name type="scientific">Achromobacter pulmonis</name>
    <dbReference type="NCBI Taxonomy" id="1389932"/>
    <lineage>
        <taxon>Bacteria</taxon>
        <taxon>Pseudomonadati</taxon>
        <taxon>Pseudomonadota</taxon>
        <taxon>Betaproteobacteria</taxon>
        <taxon>Burkholderiales</taxon>
        <taxon>Alcaligenaceae</taxon>
        <taxon>Achromobacter</taxon>
    </lineage>
</organism>
<dbReference type="PROSITE" id="PS00571">
    <property type="entry name" value="AMIDASES"/>
    <property type="match status" value="1"/>
</dbReference>
<dbReference type="Proteomes" id="UP000494203">
    <property type="component" value="Unassembled WGS sequence"/>
</dbReference>
<dbReference type="EMBL" id="CADIKZ010000007">
    <property type="protein sequence ID" value="CAB3871523.1"/>
    <property type="molecule type" value="Genomic_DNA"/>
</dbReference>
<dbReference type="InterPro" id="IPR036928">
    <property type="entry name" value="AS_sf"/>
</dbReference>
<proteinExistence type="predicted"/>
<dbReference type="PANTHER" id="PTHR11895">
    <property type="entry name" value="TRANSAMIDASE"/>
    <property type="match status" value="1"/>
</dbReference>
<dbReference type="InterPro" id="IPR023631">
    <property type="entry name" value="Amidase_dom"/>
</dbReference>
<reference evidence="2 3" key="1">
    <citation type="submission" date="2020-04" db="EMBL/GenBank/DDBJ databases">
        <authorList>
            <person name="De Canck E."/>
        </authorList>
    </citation>
    <scope>NUCLEOTIDE SEQUENCE [LARGE SCALE GENOMIC DNA]</scope>
    <source>
        <strain evidence="2 3">LMG 26788</strain>
    </source>
</reference>
<dbReference type="InterPro" id="IPR000120">
    <property type="entry name" value="Amidase"/>
</dbReference>
<evidence type="ECO:0000313" key="2">
    <source>
        <dbReference type="EMBL" id="CAB3871523.1"/>
    </source>
</evidence>
<sequence>MSAMPDQDTALHFREARELARAIRAGALNSRQVTLHFLDRIARAPALAAYSEVTAERALAQAEAADRLLAAGISLGPLHGVPIAVKDSVQWAGTTASGGSLARRGIVSEQSAAAARGLAAQGMVILGKTRMTEFAFGLSGQNPTQGTARNPWDAATARAPGGSSSGAGVAVAAGLAPLALGGDTGGSVRAPAALNGVVGYKPSSGVISRAGCLPLSDTLDVLGPIARSVADARLLTQLLAGPDIDDGATLALPAASIAALRQPAARRGGAIAILTPQAWPTALADAGLRIWLEAQERLAQAGIPSKTWHPPASLSFARMADDNSLVLAYEAYRYFGALAEDPAQPLWEVVRGRIAAGGRIARANYEAALQRRQDDMATFAAAMQGFDALLMPACDQAAQALDAADVRHAGLGKLLRPANFLGAAAIALPAGCDAQGMPMAVQLLAPAGSDAALLDHAAMLEPVLAPVARTPDLSAWGL</sequence>
<evidence type="ECO:0000259" key="1">
    <source>
        <dbReference type="Pfam" id="PF01425"/>
    </source>
</evidence>
<dbReference type="PANTHER" id="PTHR11895:SF176">
    <property type="entry name" value="AMIDASE AMID-RELATED"/>
    <property type="match status" value="1"/>
</dbReference>
<dbReference type="AlphaFoldDB" id="A0A6S7DDP6"/>
<gene>
    <name evidence="2" type="primary">amiD_1</name>
    <name evidence="2" type="ORF">LMG26788_02801</name>
</gene>